<sequence>MDEETGEINYSLHVSKDAETGEEEYVNYWLDQETGEKQYFSLDRICHSLQMPNPFRINRYATHLTAIVQNSKHKTSQKRMEFITAIVFLLPTFIIFTPLLGIIVLIFDVILHKWCHRKNARLAREDMIYYRSPLHMIYREFCLKCIAEEHSRKIEEIHNRRLNRKRSAMEMLKDTSGLEARL</sequence>
<keyword evidence="1" id="KW-0472">Membrane</keyword>
<evidence type="ECO:0000313" key="3">
    <source>
        <dbReference type="Proteomes" id="UP000019118"/>
    </source>
</evidence>
<evidence type="ECO:0000256" key="1">
    <source>
        <dbReference type="SAM" id="Phobius"/>
    </source>
</evidence>
<keyword evidence="1" id="KW-1133">Transmembrane helix</keyword>
<proteinExistence type="predicted"/>
<organism evidence="2 3">
    <name type="scientific">Dendroctonus ponderosae</name>
    <name type="common">Mountain pine beetle</name>
    <dbReference type="NCBI Taxonomy" id="77166"/>
    <lineage>
        <taxon>Eukaryota</taxon>
        <taxon>Metazoa</taxon>
        <taxon>Ecdysozoa</taxon>
        <taxon>Arthropoda</taxon>
        <taxon>Hexapoda</taxon>
        <taxon>Insecta</taxon>
        <taxon>Pterygota</taxon>
        <taxon>Neoptera</taxon>
        <taxon>Endopterygota</taxon>
        <taxon>Coleoptera</taxon>
        <taxon>Polyphaga</taxon>
        <taxon>Cucujiformia</taxon>
        <taxon>Curculionidae</taxon>
        <taxon>Scolytinae</taxon>
        <taxon>Dendroctonus</taxon>
    </lineage>
</organism>
<reference evidence="3" key="1">
    <citation type="journal article" date="2013" name="Genome Biol.">
        <title>Draft genome of the mountain pine beetle, Dendroctonus ponderosae Hopkins, a major forest pest.</title>
        <authorList>
            <person name="Keeling C.I."/>
            <person name="Yuen M.M."/>
            <person name="Liao N.Y."/>
            <person name="Docking T.R."/>
            <person name="Chan S.K."/>
            <person name="Taylor G.A."/>
            <person name="Palmquist D.L."/>
            <person name="Jackman S.D."/>
            <person name="Nguyen A."/>
            <person name="Li M."/>
            <person name="Henderson H."/>
            <person name="Janes J.K."/>
            <person name="Zhao Y."/>
            <person name="Pandoh P."/>
            <person name="Moore R."/>
            <person name="Sperling F.A."/>
            <person name="Huber D.P."/>
            <person name="Birol I."/>
            <person name="Jones S.J."/>
            <person name="Bohlmann J."/>
        </authorList>
    </citation>
    <scope>NUCLEOTIDE SEQUENCE</scope>
</reference>
<feature type="transmembrane region" description="Helical" evidence="1">
    <location>
        <begin position="82"/>
        <end position="107"/>
    </location>
</feature>
<gene>
    <name evidence="2" type="primary">109534401</name>
</gene>
<evidence type="ECO:0000313" key="2">
    <source>
        <dbReference type="EnsemblMetazoa" id="XP_019755630.1"/>
    </source>
</evidence>
<keyword evidence="1" id="KW-0812">Transmembrane</keyword>
<name>A0AAR5P3F7_DENPD</name>
<reference evidence="2" key="2">
    <citation type="submission" date="2024-08" db="UniProtKB">
        <authorList>
            <consortium name="EnsemblMetazoa"/>
        </authorList>
    </citation>
    <scope>IDENTIFICATION</scope>
</reference>
<dbReference type="Proteomes" id="UP000019118">
    <property type="component" value="Unassembled WGS sequence"/>
</dbReference>
<keyword evidence="3" id="KW-1185">Reference proteome</keyword>
<protein>
    <submittedName>
        <fullName evidence="2">Uncharacterized protein</fullName>
    </submittedName>
</protein>
<accession>A0AAR5P3F7</accession>
<dbReference type="AlphaFoldDB" id="A0AAR5P3F7"/>
<dbReference type="EnsemblMetazoa" id="XM_019900071.1">
    <property type="protein sequence ID" value="XP_019755630.1"/>
    <property type="gene ID" value="LOC109534401"/>
</dbReference>